<dbReference type="EMBL" id="CP002475">
    <property type="protein sequence ID" value="ADW07657.1"/>
    <property type="molecule type" value="Genomic_DNA"/>
</dbReference>
<proteinExistence type="predicted"/>
<keyword evidence="1" id="KW-1133">Transmembrane helix</keyword>
<reference evidence="2 3" key="1">
    <citation type="submission" date="2011-01" db="EMBL/GenBank/DDBJ databases">
        <title>Complete sequence of chromosome of Streptomyces flavogriseus ATCC 33331.</title>
        <authorList>
            <consortium name="US DOE Joint Genome Institute"/>
            <person name="Lucas S."/>
            <person name="Copeland A."/>
            <person name="Lapidus A."/>
            <person name="Cheng J.-F."/>
            <person name="Goodwin L."/>
            <person name="Pitluck S."/>
            <person name="Davenport K."/>
            <person name="Detter J.C."/>
            <person name="Han C."/>
            <person name="Tapia R."/>
            <person name="Land M."/>
            <person name="Hauser L."/>
            <person name="Kyrpides N."/>
            <person name="Ivanova N."/>
            <person name="Ovchinnikova G."/>
            <person name="Pagani I."/>
            <person name="Brumm P."/>
            <person name="Mead D."/>
            <person name="Woyke T."/>
        </authorList>
    </citation>
    <scope>NUCLEOTIDE SEQUENCE [LARGE SCALE GENOMIC DNA]</scope>
    <source>
        <strain evidence="3">ATCC 33331 / IAF-45CD</strain>
    </source>
</reference>
<dbReference type="KEGG" id="sfa:Sfla_6286"/>
<accession>A0A8D3WMU0</accession>
<evidence type="ECO:0000313" key="3">
    <source>
        <dbReference type="Proteomes" id="UP000002066"/>
    </source>
</evidence>
<protein>
    <submittedName>
        <fullName evidence="2">Uncharacterized protein</fullName>
    </submittedName>
</protein>
<dbReference type="OrthoDB" id="5243958at2"/>
<dbReference type="Proteomes" id="UP000002066">
    <property type="component" value="Chromosome"/>
</dbReference>
<keyword evidence="1" id="KW-0812">Transmembrane</keyword>
<sequence length="54" mass="5709">MAAAQGWIGAQYLHRVLGGFIVGALVARLATWTVRRKGSTLAARLMDGPLLTTA</sequence>
<gene>
    <name evidence="2" type="ordered locus">Sfla_6286</name>
</gene>
<dbReference type="AlphaFoldDB" id="A0A8D3WMU0"/>
<feature type="transmembrane region" description="Helical" evidence="1">
    <location>
        <begin position="12"/>
        <end position="31"/>
    </location>
</feature>
<evidence type="ECO:0000313" key="2">
    <source>
        <dbReference type="EMBL" id="ADW07657.1"/>
    </source>
</evidence>
<evidence type="ECO:0000256" key="1">
    <source>
        <dbReference type="SAM" id="Phobius"/>
    </source>
</evidence>
<name>A0A8D3WMU0_STRFA</name>
<keyword evidence="1" id="KW-0472">Membrane</keyword>
<organism evidence="2 3">
    <name type="scientific">Streptomyces pratensis (strain ATCC 33331 / IAF-45CD)</name>
    <dbReference type="NCBI Taxonomy" id="591167"/>
    <lineage>
        <taxon>Bacteria</taxon>
        <taxon>Bacillati</taxon>
        <taxon>Actinomycetota</taxon>
        <taxon>Actinomycetes</taxon>
        <taxon>Kitasatosporales</taxon>
        <taxon>Streptomycetaceae</taxon>
        <taxon>Streptomyces</taxon>
    </lineage>
</organism>